<sequence length="137" mass="15065">MLTLSLVLIIAGSMLLMTELALVWMFVYIARDGLGYSGTDGVFYHMFERFHLQMLEGLALVGFGFPGAAVVLAFFLLQRRAWPRIAISLLGAMSIVAAAVVLSDHISWVLPVGVYIAFAVVILWTPAVTAWCSRESR</sequence>
<accession>A0A917W5H3</accession>
<proteinExistence type="predicted"/>
<reference evidence="2" key="1">
    <citation type="journal article" date="2014" name="Int. J. Syst. Evol. Microbiol.">
        <title>Complete genome sequence of Corynebacterium casei LMG S-19264T (=DSM 44701T), isolated from a smear-ripened cheese.</title>
        <authorList>
            <consortium name="US DOE Joint Genome Institute (JGI-PGF)"/>
            <person name="Walter F."/>
            <person name="Albersmeier A."/>
            <person name="Kalinowski J."/>
            <person name="Ruckert C."/>
        </authorList>
    </citation>
    <scope>NUCLEOTIDE SEQUENCE</scope>
    <source>
        <strain evidence="2">CGMCC 4.7306</strain>
    </source>
</reference>
<organism evidence="2 3">
    <name type="scientific">Microlunatus endophyticus</name>
    <dbReference type="NCBI Taxonomy" id="1716077"/>
    <lineage>
        <taxon>Bacteria</taxon>
        <taxon>Bacillati</taxon>
        <taxon>Actinomycetota</taxon>
        <taxon>Actinomycetes</taxon>
        <taxon>Propionibacteriales</taxon>
        <taxon>Propionibacteriaceae</taxon>
        <taxon>Microlunatus</taxon>
    </lineage>
</organism>
<evidence type="ECO:0000256" key="1">
    <source>
        <dbReference type="SAM" id="Phobius"/>
    </source>
</evidence>
<dbReference type="Proteomes" id="UP000613840">
    <property type="component" value="Unassembled WGS sequence"/>
</dbReference>
<feature type="transmembrane region" description="Helical" evidence="1">
    <location>
        <begin position="108"/>
        <end position="132"/>
    </location>
</feature>
<dbReference type="EMBL" id="BMMZ01000005">
    <property type="protein sequence ID" value="GGL64758.1"/>
    <property type="molecule type" value="Genomic_DNA"/>
</dbReference>
<feature type="transmembrane region" description="Helical" evidence="1">
    <location>
        <begin position="84"/>
        <end position="102"/>
    </location>
</feature>
<feature type="transmembrane region" description="Helical" evidence="1">
    <location>
        <begin position="7"/>
        <end position="30"/>
    </location>
</feature>
<evidence type="ECO:0000313" key="2">
    <source>
        <dbReference type="EMBL" id="GGL64758.1"/>
    </source>
</evidence>
<feature type="transmembrane region" description="Helical" evidence="1">
    <location>
        <begin position="50"/>
        <end position="77"/>
    </location>
</feature>
<keyword evidence="1" id="KW-0472">Membrane</keyword>
<keyword evidence="1" id="KW-1133">Transmembrane helix</keyword>
<keyword evidence="1" id="KW-0812">Transmembrane</keyword>
<dbReference type="AlphaFoldDB" id="A0A917W5H3"/>
<reference evidence="2" key="2">
    <citation type="submission" date="2020-09" db="EMBL/GenBank/DDBJ databases">
        <authorList>
            <person name="Sun Q."/>
            <person name="Zhou Y."/>
        </authorList>
    </citation>
    <scope>NUCLEOTIDE SEQUENCE</scope>
    <source>
        <strain evidence="2">CGMCC 4.7306</strain>
    </source>
</reference>
<evidence type="ECO:0000313" key="3">
    <source>
        <dbReference type="Proteomes" id="UP000613840"/>
    </source>
</evidence>
<gene>
    <name evidence="2" type="ORF">GCM10011575_23930</name>
</gene>
<protein>
    <submittedName>
        <fullName evidence="2">Uncharacterized protein</fullName>
    </submittedName>
</protein>
<name>A0A917W5H3_9ACTN</name>
<comment type="caution">
    <text evidence="2">The sequence shown here is derived from an EMBL/GenBank/DDBJ whole genome shotgun (WGS) entry which is preliminary data.</text>
</comment>
<keyword evidence="3" id="KW-1185">Reference proteome</keyword>